<evidence type="ECO:0000313" key="3">
    <source>
        <dbReference type="WBParaSite" id="Pan_g23929.t1"/>
    </source>
</evidence>
<proteinExistence type="predicted"/>
<evidence type="ECO:0000256" key="1">
    <source>
        <dbReference type="SAM" id="MobiDB-lite"/>
    </source>
</evidence>
<name>A0A7E4ZXP2_PANRE</name>
<sequence length="202" mass="22816">MPEARLSAQEWGGHGNEGLLWLNLEAEGKHAKAGLSFSRRDHQRNAMPFMCEEAKTPRISPRKQEQKTANHIGIDCQEACLHTMPTVLIIVGMGGRKKRADSQRLPEGSSPLSCTMTPSTSFYSLSAGQMGPSKLAGSPRNEDENDGPRTGVGDTKRTEDRKSFTVVQFGPRGGFRRKCRSRRSYWDRKRVTWKCKWEIWHN</sequence>
<accession>A0A7E4ZXP2</accession>
<keyword evidence="2" id="KW-1185">Reference proteome</keyword>
<dbReference type="WBParaSite" id="Pan_g23929.t1">
    <property type="protein sequence ID" value="Pan_g23929.t1"/>
    <property type="gene ID" value="Pan_g23929"/>
</dbReference>
<reference evidence="3" key="2">
    <citation type="submission" date="2020-10" db="UniProtKB">
        <authorList>
            <consortium name="WormBaseParasite"/>
        </authorList>
    </citation>
    <scope>IDENTIFICATION</scope>
</reference>
<reference evidence="2" key="1">
    <citation type="journal article" date="2013" name="Genetics">
        <title>The draft genome and transcriptome of Panagrellus redivivus are shaped by the harsh demands of a free-living lifestyle.</title>
        <authorList>
            <person name="Srinivasan J."/>
            <person name="Dillman A.R."/>
            <person name="Macchietto M.G."/>
            <person name="Heikkinen L."/>
            <person name="Lakso M."/>
            <person name="Fracchia K.M."/>
            <person name="Antoshechkin I."/>
            <person name="Mortazavi A."/>
            <person name="Wong G."/>
            <person name="Sternberg P.W."/>
        </authorList>
    </citation>
    <scope>NUCLEOTIDE SEQUENCE [LARGE SCALE GENOMIC DNA]</scope>
    <source>
        <strain evidence="2">MT8872</strain>
    </source>
</reference>
<dbReference type="AlphaFoldDB" id="A0A7E4ZXP2"/>
<evidence type="ECO:0000313" key="2">
    <source>
        <dbReference type="Proteomes" id="UP000492821"/>
    </source>
</evidence>
<dbReference type="Proteomes" id="UP000492821">
    <property type="component" value="Unassembled WGS sequence"/>
</dbReference>
<organism evidence="2 3">
    <name type="scientific">Panagrellus redivivus</name>
    <name type="common">Microworm</name>
    <dbReference type="NCBI Taxonomy" id="6233"/>
    <lineage>
        <taxon>Eukaryota</taxon>
        <taxon>Metazoa</taxon>
        <taxon>Ecdysozoa</taxon>
        <taxon>Nematoda</taxon>
        <taxon>Chromadorea</taxon>
        <taxon>Rhabditida</taxon>
        <taxon>Tylenchina</taxon>
        <taxon>Panagrolaimomorpha</taxon>
        <taxon>Panagrolaimoidea</taxon>
        <taxon>Panagrolaimidae</taxon>
        <taxon>Panagrellus</taxon>
    </lineage>
</organism>
<feature type="region of interest" description="Disordered" evidence="1">
    <location>
        <begin position="123"/>
        <end position="160"/>
    </location>
</feature>
<protein>
    <submittedName>
        <fullName evidence="3">Uncharacterized protein</fullName>
    </submittedName>
</protein>